<sequence length="169" mass="19645">MATEADKKLRQQHVNWISNQPYDFDIAASWHLPMSYKAAYRANDHVAFSSCLRKYFNTLDASVFKSAYRRKRVRLPRAIVLEHTDGVGWHAHGVISTQSSNLREEQAIELITSKWHKHLGSFSRGSFSDRLVFAEPRTGPYVEYMTKELSAVDWKHSAKFDYQNSYFPI</sequence>
<organism evidence="1 2">
    <name type="scientific">Devosia honganensis</name>
    <dbReference type="NCBI Taxonomy" id="1610527"/>
    <lineage>
        <taxon>Bacteria</taxon>
        <taxon>Pseudomonadati</taxon>
        <taxon>Pseudomonadota</taxon>
        <taxon>Alphaproteobacteria</taxon>
        <taxon>Hyphomicrobiales</taxon>
        <taxon>Devosiaceae</taxon>
        <taxon>Devosia</taxon>
    </lineage>
</organism>
<dbReference type="Proteomes" id="UP001595613">
    <property type="component" value="Unassembled WGS sequence"/>
</dbReference>
<gene>
    <name evidence="1" type="ORF">ACFOOL_08865</name>
</gene>
<name>A0ABV7X227_9HYPH</name>
<evidence type="ECO:0008006" key="3">
    <source>
        <dbReference type="Google" id="ProtNLM"/>
    </source>
</evidence>
<comment type="caution">
    <text evidence="1">The sequence shown here is derived from an EMBL/GenBank/DDBJ whole genome shotgun (WGS) entry which is preliminary data.</text>
</comment>
<proteinExistence type="predicted"/>
<evidence type="ECO:0000313" key="2">
    <source>
        <dbReference type="Proteomes" id="UP001595613"/>
    </source>
</evidence>
<dbReference type="EMBL" id="JBHRYD010000005">
    <property type="protein sequence ID" value="MFC3704866.1"/>
    <property type="molecule type" value="Genomic_DNA"/>
</dbReference>
<reference evidence="2" key="1">
    <citation type="journal article" date="2019" name="Int. J. Syst. Evol. Microbiol.">
        <title>The Global Catalogue of Microorganisms (GCM) 10K type strain sequencing project: providing services to taxonomists for standard genome sequencing and annotation.</title>
        <authorList>
            <consortium name="The Broad Institute Genomics Platform"/>
            <consortium name="The Broad Institute Genome Sequencing Center for Infectious Disease"/>
            <person name="Wu L."/>
            <person name="Ma J."/>
        </authorList>
    </citation>
    <scope>NUCLEOTIDE SEQUENCE [LARGE SCALE GENOMIC DNA]</scope>
    <source>
        <strain evidence="2">KCTC 42281</strain>
    </source>
</reference>
<protein>
    <recommendedName>
        <fullName evidence="3">Inovirus Gp2 family protein</fullName>
    </recommendedName>
</protein>
<evidence type="ECO:0000313" key="1">
    <source>
        <dbReference type="EMBL" id="MFC3704866.1"/>
    </source>
</evidence>
<keyword evidence="2" id="KW-1185">Reference proteome</keyword>
<accession>A0ABV7X227</accession>
<dbReference type="RefSeq" id="WP_380096586.1">
    <property type="nucleotide sequence ID" value="NZ_JBHRYD010000005.1"/>
</dbReference>